<proteinExistence type="predicted"/>
<feature type="region of interest" description="Disordered" evidence="1">
    <location>
        <begin position="1"/>
        <end position="53"/>
    </location>
</feature>
<reference evidence="3" key="1">
    <citation type="journal article" date="2013" name="Genome Announc.">
        <title>Draft Genome Sequence of Streptomyces bottropensis ATCC 25435, a Bottromycin-Producing Actinomycete.</title>
        <authorList>
            <person name="Zhang H."/>
            <person name="Zhou W."/>
            <person name="Zhuang Y."/>
            <person name="Liang X."/>
            <person name="Liu T."/>
        </authorList>
    </citation>
    <scope>NUCLEOTIDE SEQUENCE [LARGE SCALE GENOMIC DNA]</scope>
    <source>
        <strain evidence="3">ATCC 25435</strain>
    </source>
</reference>
<feature type="compositionally biased region" description="Basic residues" evidence="1">
    <location>
        <begin position="19"/>
        <end position="40"/>
    </location>
</feature>
<evidence type="ECO:0000313" key="2">
    <source>
        <dbReference type="EMBL" id="EMF52039.1"/>
    </source>
</evidence>
<dbReference type="Proteomes" id="UP000030760">
    <property type="component" value="Unassembled WGS sequence"/>
</dbReference>
<accession>M3FJ19</accession>
<evidence type="ECO:0000313" key="3">
    <source>
        <dbReference type="Proteomes" id="UP000030760"/>
    </source>
</evidence>
<organism evidence="2 3">
    <name type="scientific">Streptomyces bottropensis ATCC 25435</name>
    <dbReference type="NCBI Taxonomy" id="1054862"/>
    <lineage>
        <taxon>Bacteria</taxon>
        <taxon>Bacillati</taxon>
        <taxon>Actinomycetota</taxon>
        <taxon>Actinomycetes</taxon>
        <taxon>Kitasatosporales</taxon>
        <taxon>Streptomycetaceae</taxon>
        <taxon>Streptomyces</taxon>
    </lineage>
</organism>
<name>M3FJ19_9ACTN</name>
<dbReference type="EMBL" id="KB405095">
    <property type="protein sequence ID" value="EMF52039.1"/>
    <property type="molecule type" value="Genomic_DNA"/>
</dbReference>
<protein>
    <submittedName>
        <fullName evidence="2">Uncharacterized protein</fullName>
    </submittedName>
</protein>
<gene>
    <name evidence="2" type="ORF">SBD_6560</name>
</gene>
<sequence length="53" mass="5542">MGGGHRCPLCGPGRSGVGARRRGGAGGRRSRAGRWCRGRAGRPPSTRRSVPLM</sequence>
<evidence type="ECO:0000256" key="1">
    <source>
        <dbReference type="SAM" id="MobiDB-lite"/>
    </source>
</evidence>
<dbReference type="AlphaFoldDB" id="M3FJ19"/>